<protein>
    <submittedName>
        <fullName evidence="2">Protein-tyrosine phosphatase</fullName>
    </submittedName>
</protein>
<dbReference type="SUPFAM" id="SSF52799">
    <property type="entry name" value="(Phosphotyrosine protein) phosphatases II"/>
    <property type="match status" value="1"/>
</dbReference>
<keyword evidence="3" id="KW-1185">Reference proteome</keyword>
<dbReference type="InterPro" id="IPR029021">
    <property type="entry name" value="Prot-tyrosine_phosphatase-like"/>
</dbReference>
<dbReference type="OrthoDB" id="6144703at2759"/>
<organism evidence="2 3">
    <name type="scientific">Oesophagostomum dentatum</name>
    <name type="common">Nodular worm</name>
    <dbReference type="NCBI Taxonomy" id="61180"/>
    <lineage>
        <taxon>Eukaryota</taxon>
        <taxon>Metazoa</taxon>
        <taxon>Ecdysozoa</taxon>
        <taxon>Nematoda</taxon>
        <taxon>Chromadorea</taxon>
        <taxon>Rhabditida</taxon>
        <taxon>Rhabditina</taxon>
        <taxon>Rhabditomorpha</taxon>
        <taxon>Strongyloidea</taxon>
        <taxon>Strongylidae</taxon>
        <taxon>Oesophagostomum</taxon>
    </lineage>
</organism>
<name>A0A0B1TT87_OESDE</name>
<evidence type="ECO:0000313" key="3">
    <source>
        <dbReference type="Proteomes" id="UP000053660"/>
    </source>
</evidence>
<dbReference type="SMART" id="SM00194">
    <property type="entry name" value="PTPc"/>
    <property type="match status" value="1"/>
</dbReference>
<dbReference type="GO" id="GO:0004725">
    <property type="term" value="F:protein tyrosine phosphatase activity"/>
    <property type="evidence" value="ECO:0007669"/>
    <property type="project" value="InterPro"/>
</dbReference>
<dbReference type="PROSITE" id="PS50055">
    <property type="entry name" value="TYR_PHOSPHATASE_PTP"/>
    <property type="match status" value="1"/>
</dbReference>
<evidence type="ECO:0000259" key="1">
    <source>
        <dbReference type="PROSITE" id="PS50055"/>
    </source>
</evidence>
<dbReference type="PANTHER" id="PTHR19134">
    <property type="entry name" value="RECEPTOR-TYPE TYROSINE-PROTEIN PHOSPHATASE"/>
    <property type="match status" value="1"/>
</dbReference>
<dbReference type="InterPro" id="IPR000242">
    <property type="entry name" value="PTP_cat"/>
</dbReference>
<sequence>MINRSIDTNKCRSDVGSTLSERNSYPDTLPYDYNRVILPRLPCDENSHYINASYVNSWVREKAYVVTQAVRTKPMNVEFWRMVWELGSNCIVMLTKVFDFMRVIRTFRLTRKSDEGAKTRIVKHFHFTEWELDSFPYISAFIELRRRWAKQAPKIVNDEK</sequence>
<reference evidence="2 3" key="1">
    <citation type="submission" date="2014-03" db="EMBL/GenBank/DDBJ databases">
        <title>Draft genome of the hookworm Oesophagostomum dentatum.</title>
        <authorList>
            <person name="Mitreva M."/>
        </authorList>
    </citation>
    <scope>NUCLEOTIDE SEQUENCE [LARGE SCALE GENOMIC DNA]</scope>
    <source>
        <strain evidence="2 3">OD-Hann</strain>
    </source>
</reference>
<feature type="domain" description="Tyrosine-protein phosphatase" evidence="1">
    <location>
        <begin position="21"/>
        <end position="160"/>
    </location>
</feature>
<proteinExistence type="predicted"/>
<dbReference type="Pfam" id="PF00102">
    <property type="entry name" value="Y_phosphatase"/>
    <property type="match status" value="1"/>
</dbReference>
<dbReference type="PANTHER" id="PTHR19134:SF561">
    <property type="entry name" value="PROTEIN TYROSINE PHOSPHATASE 36E, ISOFORM A"/>
    <property type="match status" value="1"/>
</dbReference>
<gene>
    <name evidence="2" type="ORF">OESDEN_00663</name>
</gene>
<accession>A0A0B1TT87</accession>
<dbReference type="InterPro" id="IPR050348">
    <property type="entry name" value="Protein-Tyr_Phosphatase"/>
</dbReference>
<dbReference type="Gene3D" id="3.90.190.10">
    <property type="entry name" value="Protein tyrosine phosphatase superfamily"/>
    <property type="match status" value="1"/>
</dbReference>
<dbReference type="Proteomes" id="UP000053660">
    <property type="component" value="Unassembled WGS sequence"/>
</dbReference>
<dbReference type="AlphaFoldDB" id="A0A0B1TT87"/>
<dbReference type="EMBL" id="KN549225">
    <property type="protein sequence ID" value="KHJ99351.1"/>
    <property type="molecule type" value="Genomic_DNA"/>
</dbReference>
<evidence type="ECO:0000313" key="2">
    <source>
        <dbReference type="EMBL" id="KHJ99351.1"/>
    </source>
</evidence>